<dbReference type="Proteomes" id="UP000179284">
    <property type="component" value="Plasmid pNP144"/>
</dbReference>
<keyword evidence="3" id="KW-1185">Reference proteome</keyword>
<dbReference type="RefSeq" id="WP_071177592.1">
    <property type="nucleotide sequence ID" value="NZ_CP017832.1"/>
</dbReference>
<evidence type="ECO:0008006" key="4">
    <source>
        <dbReference type="Google" id="ProtNLM"/>
    </source>
</evidence>
<keyword evidence="1" id="KW-0812">Transmembrane</keyword>
<keyword evidence="1" id="KW-0472">Membrane</keyword>
<sequence>MANGTYDIPRELKDEDKWFKFFTKTQLFIFGIGLLIAAFFAFIFVPMGLIPVAIVIAVITLSIAGVLAFFPMPNSKYLYGGGYPLYIIVLRLLTKFFGKKKLYLKNYDSEEND</sequence>
<keyword evidence="2" id="KW-0614">Plasmid</keyword>
<feature type="transmembrane region" description="Helical" evidence="1">
    <location>
        <begin position="77"/>
        <end position="94"/>
    </location>
</feature>
<dbReference type="EMBL" id="CP017832">
    <property type="protein sequence ID" value="AOZ97833.1"/>
    <property type="molecule type" value="Genomic_DNA"/>
</dbReference>
<evidence type="ECO:0000313" key="3">
    <source>
        <dbReference type="Proteomes" id="UP000179284"/>
    </source>
</evidence>
<feature type="transmembrane region" description="Helical" evidence="1">
    <location>
        <begin position="27"/>
        <end position="45"/>
    </location>
</feature>
<evidence type="ECO:0000256" key="1">
    <source>
        <dbReference type="SAM" id="Phobius"/>
    </source>
</evidence>
<feature type="transmembrane region" description="Helical" evidence="1">
    <location>
        <begin position="52"/>
        <end position="71"/>
    </location>
</feature>
<name>A0A1D9P5Q0_9FIRM</name>
<accession>A0A1D9P5Q0</accession>
<evidence type="ECO:0000313" key="2">
    <source>
        <dbReference type="EMBL" id="AOZ97833.1"/>
    </source>
</evidence>
<protein>
    <recommendedName>
        <fullName evidence="4">PrgI family protein</fullName>
    </recommendedName>
</protein>
<proteinExistence type="predicted"/>
<organism evidence="2 3">
    <name type="scientific">Butyrivibrio hungatei</name>
    <dbReference type="NCBI Taxonomy" id="185008"/>
    <lineage>
        <taxon>Bacteria</taxon>
        <taxon>Bacillati</taxon>
        <taxon>Bacillota</taxon>
        <taxon>Clostridia</taxon>
        <taxon>Lachnospirales</taxon>
        <taxon>Lachnospiraceae</taxon>
        <taxon>Butyrivibrio</taxon>
    </lineage>
</organism>
<dbReference type="KEGG" id="bhu:bhn_II034"/>
<dbReference type="OrthoDB" id="9857858at2"/>
<reference evidence="3" key="1">
    <citation type="submission" date="2016-10" db="EMBL/GenBank/DDBJ databases">
        <title>The complete genome sequence of the rumen bacterium Butyrivibrio hungatei MB2003.</title>
        <authorList>
            <person name="Palevich N."/>
            <person name="Kelly W.J."/>
            <person name="Leahy S.C."/>
            <person name="Altermann E."/>
            <person name="Rakonjac J."/>
            <person name="Attwood G.T."/>
        </authorList>
    </citation>
    <scope>NUCLEOTIDE SEQUENCE [LARGE SCALE GENOMIC DNA]</scope>
    <source>
        <strain evidence="3">MB2003</strain>
        <plasmid evidence="3">Plasmid pnp144</plasmid>
    </source>
</reference>
<geneLocation type="plasmid" evidence="3">
    <name>pnp144</name>
</geneLocation>
<dbReference type="AlphaFoldDB" id="A0A1D9P5Q0"/>
<gene>
    <name evidence="2" type="ORF">bhn_II034</name>
</gene>
<keyword evidence="1" id="KW-1133">Transmembrane helix</keyword>